<name>A0ABU0D4M9_9BACI</name>
<accession>A0ABU0D4M9</accession>
<keyword evidence="2" id="KW-1185">Reference proteome</keyword>
<dbReference type="RefSeq" id="WP_244681670.1">
    <property type="nucleotide sequence ID" value="NZ_JALIRM010000008.1"/>
</dbReference>
<proteinExistence type="predicted"/>
<gene>
    <name evidence="1" type="ORF">J2S14_002164</name>
</gene>
<dbReference type="Proteomes" id="UP001232343">
    <property type="component" value="Unassembled WGS sequence"/>
</dbReference>
<evidence type="ECO:0000313" key="2">
    <source>
        <dbReference type="Proteomes" id="UP001232343"/>
    </source>
</evidence>
<sequence length="50" mass="5914">MDKRFDKLLSLHADDKVTPEQFMRQNERIVQQQQGLANKKAELIVLFDAR</sequence>
<comment type="caution">
    <text evidence="1">The sequence shown here is derived from an EMBL/GenBank/DDBJ whole genome shotgun (WGS) entry which is preliminary data.</text>
</comment>
<reference evidence="1 2" key="1">
    <citation type="submission" date="2023-07" db="EMBL/GenBank/DDBJ databases">
        <title>Genomic Encyclopedia of Type Strains, Phase IV (KMG-IV): sequencing the most valuable type-strain genomes for metagenomic binning, comparative biology and taxonomic classification.</title>
        <authorList>
            <person name="Goeker M."/>
        </authorList>
    </citation>
    <scope>NUCLEOTIDE SEQUENCE [LARGE SCALE GENOMIC DNA]</scope>
    <source>
        <strain evidence="1 2">DSM 27848</strain>
    </source>
</reference>
<evidence type="ECO:0000313" key="1">
    <source>
        <dbReference type="EMBL" id="MDQ0343350.1"/>
    </source>
</evidence>
<protein>
    <submittedName>
        <fullName evidence="1">Uncharacterized protein</fullName>
    </submittedName>
</protein>
<dbReference type="EMBL" id="JAUSUO010000004">
    <property type="protein sequence ID" value="MDQ0343350.1"/>
    <property type="molecule type" value="Genomic_DNA"/>
</dbReference>
<organism evidence="1 2">
    <name type="scientific">Lederbergia wuyishanensis</name>
    <dbReference type="NCBI Taxonomy" id="1347903"/>
    <lineage>
        <taxon>Bacteria</taxon>
        <taxon>Bacillati</taxon>
        <taxon>Bacillota</taxon>
        <taxon>Bacilli</taxon>
        <taxon>Bacillales</taxon>
        <taxon>Bacillaceae</taxon>
        <taxon>Lederbergia</taxon>
    </lineage>
</organism>